<evidence type="ECO:0000259" key="4">
    <source>
        <dbReference type="PROSITE" id="PS50995"/>
    </source>
</evidence>
<dbReference type="Gene3D" id="1.10.10.10">
    <property type="entry name" value="Winged helix-like DNA-binding domain superfamily/Winged helix DNA-binding domain"/>
    <property type="match status" value="1"/>
</dbReference>
<dbReference type="PANTHER" id="PTHR33164:SF64">
    <property type="entry name" value="TRANSCRIPTIONAL REGULATOR SLYA"/>
    <property type="match status" value="1"/>
</dbReference>
<evidence type="ECO:0000256" key="2">
    <source>
        <dbReference type="ARBA" id="ARBA00023125"/>
    </source>
</evidence>
<organism evidence="5 6">
    <name type="scientific">Pullulanibacillus pueri</name>
    <dbReference type="NCBI Taxonomy" id="1437324"/>
    <lineage>
        <taxon>Bacteria</taxon>
        <taxon>Bacillati</taxon>
        <taxon>Bacillota</taxon>
        <taxon>Bacilli</taxon>
        <taxon>Bacillales</taxon>
        <taxon>Sporolactobacillaceae</taxon>
        <taxon>Pullulanibacillus</taxon>
    </lineage>
</organism>
<evidence type="ECO:0000313" key="5">
    <source>
        <dbReference type="EMBL" id="GGH79486.1"/>
    </source>
</evidence>
<dbReference type="AlphaFoldDB" id="A0A8J2ZV63"/>
<evidence type="ECO:0000313" key="6">
    <source>
        <dbReference type="Proteomes" id="UP000656813"/>
    </source>
</evidence>
<keyword evidence="6" id="KW-1185">Reference proteome</keyword>
<dbReference type="SUPFAM" id="SSF46785">
    <property type="entry name" value="Winged helix' DNA-binding domain"/>
    <property type="match status" value="1"/>
</dbReference>
<keyword evidence="2" id="KW-0238">DNA-binding</keyword>
<dbReference type="PROSITE" id="PS50995">
    <property type="entry name" value="HTH_MARR_2"/>
    <property type="match status" value="1"/>
</dbReference>
<dbReference type="Pfam" id="PF01047">
    <property type="entry name" value="MarR"/>
    <property type="match status" value="1"/>
</dbReference>
<keyword evidence="1" id="KW-0805">Transcription regulation</keyword>
<name>A0A8J2ZV63_9BACL</name>
<dbReference type="RefSeq" id="WP_188496738.1">
    <property type="nucleotide sequence ID" value="NZ_BMFV01000008.1"/>
</dbReference>
<feature type="domain" description="HTH marR-type" evidence="4">
    <location>
        <begin position="1"/>
        <end position="137"/>
    </location>
</feature>
<dbReference type="InterPro" id="IPR036390">
    <property type="entry name" value="WH_DNA-bd_sf"/>
</dbReference>
<reference evidence="5" key="1">
    <citation type="journal article" date="2014" name="Int. J. Syst. Evol. Microbiol.">
        <title>Complete genome sequence of Corynebacterium casei LMG S-19264T (=DSM 44701T), isolated from a smear-ripened cheese.</title>
        <authorList>
            <consortium name="US DOE Joint Genome Institute (JGI-PGF)"/>
            <person name="Walter F."/>
            <person name="Albersmeier A."/>
            <person name="Kalinowski J."/>
            <person name="Ruckert C."/>
        </authorList>
    </citation>
    <scope>NUCLEOTIDE SEQUENCE</scope>
    <source>
        <strain evidence="5">CGMCC 1.12777</strain>
    </source>
</reference>
<evidence type="ECO:0000256" key="3">
    <source>
        <dbReference type="ARBA" id="ARBA00023163"/>
    </source>
</evidence>
<comment type="caution">
    <text evidence="5">The sequence shown here is derived from an EMBL/GenBank/DDBJ whole genome shotgun (WGS) entry which is preliminary data.</text>
</comment>
<dbReference type="InterPro" id="IPR039422">
    <property type="entry name" value="MarR/SlyA-like"/>
</dbReference>
<dbReference type="SMART" id="SM00347">
    <property type="entry name" value="HTH_MARR"/>
    <property type="match status" value="1"/>
</dbReference>
<sequence length="144" mass="16590">MVDYDEAIGFNTVKTGKHITRLLNSRLKPYNLTAEQWTVLKRLDQQGDSSQKRLAEASDKDQATLTKILDLLESHAFIERVKNPNDRRSFLVCLTPKGRELTKSIYTVIEEIFEQIVAGLSTEELSNYQDVLRKIIHNIQDIKD</sequence>
<reference evidence="5" key="2">
    <citation type="submission" date="2020-09" db="EMBL/GenBank/DDBJ databases">
        <authorList>
            <person name="Sun Q."/>
            <person name="Zhou Y."/>
        </authorList>
    </citation>
    <scope>NUCLEOTIDE SEQUENCE</scope>
    <source>
        <strain evidence="5">CGMCC 1.12777</strain>
    </source>
</reference>
<dbReference type="InterPro" id="IPR036388">
    <property type="entry name" value="WH-like_DNA-bd_sf"/>
</dbReference>
<dbReference type="InterPro" id="IPR000835">
    <property type="entry name" value="HTH_MarR-typ"/>
</dbReference>
<gene>
    <name evidence="5" type="ORF">GCM10007096_14480</name>
</gene>
<dbReference type="PRINTS" id="PR00598">
    <property type="entry name" value="HTHMARR"/>
</dbReference>
<dbReference type="GO" id="GO:0006950">
    <property type="term" value="P:response to stress"/>
    <property type="evidence" value="ECO:0007669"/>
    <property type="project" value="TreeGrafter"/>
</dbReference>
<proteinExistence type="predicted"/>
<dbReference type="Proteomes" id="UP000656813">
    <property type="component" value="Unassembled WGS sequence"/>
</dbReference>
<dbReference type="EMBL" id="BMFV01000008">
    <property type="protein sequence ID" value="GGH79486.1"/>
    <property type="molecule type" value="Genomic_DNA"/>
</dbReference>
<keyword evidence="3" id="KW-0804">Transcription</keyword>
<dbReference type="PANTHER" id="PTHR33164">
    <property type="entry name" value="TRANSCRIPTIONAL REGULATOR, MARR FAMILY"/>
    <property type="match status" value="1"/>
</dbReference>
<accession>A0A8J2ZV63</accession>
<dbReference type="GO" id="GO:0003700">
    <property type="term" value="F:DNA-binding transcription factor activity"/>
    <property type="evidence" value="ECO:0007669"/>
    <property type="project" value="InterPro"/>
</dbReference>
<protein>
    <submittedName>
        <fullName evidence="5">Transcriptional regulator</fullName>
    </submittedName>
</protein>
<evidence type="ECO:0000256" key="1">
    <source>
        <dbReference type="ARBA" id="ARBA00023015"/>
    </source>
</evidence>
<dbReference type="GO" id="GO:0003677">
    <property type="term" value="F:DNA binding"/>
    <property type="evidence" value="ECO:0007669"/>
    <property type="project" value="UniProtKB-KW"/>
</dbReference>